<dbReference type="InterPro" id="IPR019734">
    <property type="entry name" value="TPR_rpt"/>
</dbReference>
<proteinExistence type="predicted"/>
<comment type="catalytic activity">
    <reaction evidence="1">
        <text>[protein]-peptidylproline (omega=180) = [protein]-peptidylproline (omega=0)</text>
        <dbReference type="Rhea" id="RHEA:16237"/>
        <dbReference type="Rhea" id="RHEA-COMP:10747"/>
        <dbReference type="Rhea" id="RHEA-COMP:10748"/>
        <dbReference type="ChEBI" id="CHEBI:83833"/>
        <dbReference type="ChEBI" id="CHEBI:83834"/>
        <dbReference type="EC" id="5.2.1.8"/>
    </reaction>
</comment>
<evidence type="ECO:0000256" key="2">
    <source>
        <dbReference type="ARBA" id="ARBA00013194"/>
    </source>
</evidence>
<dbReference type="GO" id="GO:0005739">
    <property type="term" value="C:mitochondrion"/>
    <property type="evidence" value="ECO:0007669"/>
    <property type="project" value="TreeGrafter"/>
</dbReference>
<dbReference type="InterPro" id="IPR002130">
    <property type="entry name" value="Cyclophilin-type_PPIase_dom"/>
</dbReference>
<dbReference type="SUPFAM" id="SSF50891">
    <property type="entry name" value="Cyclophilin-like"/>
    <property type="match status" value="1"/>
</dbReference>
<dbReference type="PANTHER" id="PTHR11071:SF561">
    <property type="entry name" value="PEPTIDYL-PROLYL CIS-TRANS ISOMERASE D-RELATED"/>
    <property type="match status" value="1"/>
</dbReference>
<dbReference type="GO" id="GO:0016018">
    <property type="term" value="F:cyclosporin A binding"/>
    <property type="evidence" value="ECO:0007669"/>
    <property type="project" value="TreeGrafter"/>
</dbReference>
<evidence type="ECO:0000256" key="1">
    <source>
        <dbReference type="ARBA" id="ARBA00000971"/>
    </source>
</evidence>
<dbReference type="EC" id="5.2.1.8" evidence="2"/>
<reference evidence="7" key="1">
    <citation type="submission" date="2015-11" db="EMBL/GenBank/DDBJ databases">
        <title>De novo transcriptome assembly of four potential Pierce s Disease insect vectors from Arizona vineyards.</title>
        <authorList>
            <person name="Tassone E.E."/>
        </authorList>
    </citation>
    <scope>NUCLEOTIDE SEQUENCE</scope>
</reference>
<evidence type="ECO:0000313" key="7">
    <source>
        <dbReference type="EMBL" id="JAT23924.1"/>
    </source>
</evidence>
<protein>
    <recommendedName>
        <fullName evidence="2">peptidylprolyl isomerase</fullName>
        <ecNumber evidence="2">5.2.1.8</ecNumber>
    </recommendedName>
</protein>
<evidence type="ECO:0000256" key="5">
    <source>
        <dbReference type="PROSITE-ProRule" id="PRU00339"/>
    </source>
</evidence>
<dbReference type="PRINTS" id="PR00153">
    <property type="entry name" value="CSAPPISMRASE"/>
</dbReference>
<dbReference type="SUPFAM" id="SSF48452">
    <property type="entry name" value="TPR-like"/>
    <property type="match status" value="1"/>
</dbReference>
<keyword evidence="3" id="KW-0697">Rotamase</keyword>
<evidence type="ECO:0000259" key="6">
    <source>
        <dbReference type="PROSITE" id="PS50072"/>
    </source>
</evidence>
<dbReference type="InterPro" id="IPR011990">
    <property type="entry name" value="TPR-like_helical_dom_sf"/>
</dbReference>
<keyword evidence="5" id="KW-0802">TPR repeat</keyword>
<dbReference type="PROSITE" id="PS50072">
    <property type="entry name" value="CSA_PPIASE_2"/>
    <property type="match status" value="1"/>
</dbReference>
<dbReference type="AlphaFoldDB" id="A0A1B6LJY1"/>
<evidence type="ECO:0000256" key="4">
    <source>
        <dbReference type="ARBA" id="ARBA00023235"/>
    </source>
</evidence>
<dbReference type="GO" id="GO:0006457">
    <property type="term" value="P:protein folding"/>
    <property type="evidence" value="ECO:0007669"/>
    <property type="project" value="TreeGrafter"/>
</dbReference>
<dbReference type="PANTHER" id="PTHR11071">
    <property type="entry name" value="PEPTIDYL-PROLYL CIS-TRANS ISOMERASE"/>
    <property type="match status" value="1"/>
</dbReference>
<dbReference type="GO" id="GO:0003755">
    <property type="term" value="F:peptidyl-prolyl cis-trans isomerase activity"/>
    <property type="evidence" value="ECO:0007669"/>
    <property type="project" value="UniProtKB-KW"/>
</dbReference>
<keyword evidence="4" id="KW-0413">Isomerase</keyword>
<organism evidence="7">
    <name type="scientific">Graphocephala atropunctata</name>
    <dbReference type="NCBI Taxonomy" id="36148"/>
    <lineage>
        <taxon>Eukaryota</taxon>
        <taxon>Metazoa</taxon>
        <taxon>Ecdysozoa</taxon>
        <taxon>Arthropoda</taxon>
        <taxon>Hexapoda</taxon>
        <taxon>Insecta</taxon>
        <taxon>Pterygota</taxon>
        <taxon>Neoptera</taxon>
        <taxon>Paraneoptera</taxon>
        <taxon>Hemiptera</taxon>
        <taxon>Auchenorrhyncha</taxon>
        <taxon>Membracoidea</taxon>
        <taxon>Cicadellidae</taxon>
        <taxon>Cicadellinae</taxon>
        <taxon>Cicadellini</taxon>
        <taxon>Graphocephala</taxon>
    </lineage>
</organism>
<feature type="domain" description="PPIase cyclophilin-type" evidence="6">
    <location>
        <begin position="18"/>
        <end position="185"/>
    </location>
</feature>
<sequence>MSCRNYRDLCMVGNIHVYLDVSIDDVKCGRVVVELFKNLVPRTAENFRALCTGEKGLGDRQLPLHYKDSIFHKAVPECIVQGGDIINHDGTGGESIYGPYFADEKPGLLLEHSEEGLLSMANCGTPDTNNSQFCVTLGQASHLDGSYVVFGRVVKGFNIINNISYQQLGPGERPVSVCKIWNCGELKPGQDWGYCDSDLYPPYPQDWDRDPSTVQANDILEVVKKIKDAGNQILMAGDSVYAHQKYIKALRYIDWYSSRQSRDEDVLAQVRAHCRLNAALACIRIHHYREAVHHCNEVPDIEENMKALFRRGMAKERLNDHQEALADLHAALRLAPADQRAPIIGEISRINRFLDSYQETERRQCARMFRT</sequence>
<dbReference type="InterPro" id="IPR029000">
    <property type="entry name" value="Cyclophilin-like_dom_sf"/>
</dbReference>
<dbReference type="PROSITE" id="PS50005">
    <property type="entry name" value="TPR"/>
    <property type="match status" value="1"/>
</dbReference>
<dbReference type="SMART" id="SM00028">
    <property type="entry name" value="TPR"/>
    <property type="match status" value="1"/>
</dbReference>
<dbReference type="Gene3D" id="1.25.40.10">
    <property type="entry name" value="Tetratricopeptide repeat domain"/>
    <property type="match status" value="1"/>
</dbReference>
<feature type="repeat" description="TPR" evidence="5">
    <location>
        <begin position="305"/>
        <end position="338"/>
    </location>
</feature>
<dbReference type="EMBL" id="GEBQ01016053">
    <property type="protein sequence ID" value="JAT23924.1"/>
    <property type="molecule type" value="Transcribed_RNA"/>
</dbReference>
<dbReference type="FunFam" id="2.40.100.10:FF:000025">
    <property type="entry name" value="Peptidyl-prolyl cis-trans isomerase CYP19-2"/>
    <property type="match status" value="1"/>
</dbReference>
<name>A0A1B6LJY1_9HEMI</name>
<evidence type="ECO:0000256" key="3">
    <source>
        <dbReference type="ARBA" id="ARBA00023110"/>
    </source>
</evidence>
<dbReference type="Gene3D" id="2.40.100.10">
    <property type="entry name" value="Cyclophilin-like"/>
    <property type="match status" value="1"/>
</dbReference>
<dbReference type="Pfam" id="PF00160">
    <property type="entry name" value="Pro_isomerase"/>
    <property type="match status" value="1"/>
</dbReference>
<accession>A0A1B6LJY1</accession>
<gene>
    <name evidence="7" type="ORF">g.25313</name>
</gene>